<dbReference type="GO" id="GO:0008757">
    <property type="term" value="F:S-adenosylmethionine-dependent methyltransferase activity"/>
    <property type="evidence" value="ECO:0007669"/>
    <property type="project" value="InterPro"/>
</dbReference>
<dbReference type="PROSITE" id="PS50123">
    <property type="entry name" value="CHER"/>
    <property type="match status" value="1"/>
</dbReference>
<comment type="catalytic activity">
    <reaction evidence="1">
        <text>ATP + protein L-histidine = ADP + protein N-phospho-L-histidine.</text>
        <dbReference type="EC" id="2.7.13.3"/>
    </reaction>
</comment>
<dbReference type="PANTHER" id="PTHR24422">
    <property type="entry name" value="CHEMOTAXIS PROTEIN METHYLTRANSFERASE"/>
    <property type="match status" value="1"/>
</dbReference>
<dbReference type="InterPro" id="IPR001789">
    <property type="entry name" value="Sig_transdc_resp-reg_receiver"/>
</dbReference>
<dbReference type="Pfam" id="PF00512">
    <property type="entry name" value="HisKA"/>
    <property type="match status" value="1"/>
</dbReference>
<protein>
    <recommendedName>
        <fullName evidence="2">histidine kinase</fullName>
        <ecNumber evidence="2">2.7.13.3</ecNumber>
    </recommendedName>
</protein>
<dbReference type="Pfam" id="PF01339">
    <property type="entry name" value="CheB_methylest"/>
    <property type="match status" value="1"/>
</dbReference>
<evidence type="ECO:0000259" key="9">
    <source>
        <dbReference type="PROSITE" id="PS50112"/>
    </source>
</evidence>
<dbReference type="RefSeq" id="WP_113934862.1">
    <property type="nucleotide sequence ID" value="NZ_JACCEU010000011.1"/>
</dbReference>
<dbReference type="Pfam" id="PF13596">
    <property type="entry name" value="PAS_10"/>
    <property type="match status" value="1"/>
</dbReference>
<evidence type="ECO:0000259" key="8">
    <source>
        <dbReference type="PROSITE" id="PS50110"/>
    </source>
</evidence>
<dbReference type="PROSITE" id="PS50112">
    <property type="entry name" value="PAS"/>
    <property type="match status" value="1"/>
</dbReference>
<dbReference type="SMART" id="SM00448">
    <property type="entry name" value="REC"/>
    <property type="match status" value="1"/>
</dbReference>
<dbReference type="Pfam" id="PF01739">
    <property type="entry name" value="CheR"/>
    <property type="match status" value="1"/>
</dbReference>
<dbReference type="GO" id="GO:0008984">
    <property type="term" value="F:protein-glutamate methylesterase activity"/>
    <property type="evidence" value="ECO:0007669"/>
    <property type="project" value="InterPro"/>
</dbReference>
<evidence type="ECO:0000259" key="11">
    <source>
        <dbReference type="PROSITE" id="PS50122"/>
    </source>
</evidence>
<dbReference type="GO" id="GO:0000156">
    <property type="term" value="F:phosphorelay response regulator activity"/>
    <property type="evidence" value="ECO:0007669"/>
    <property type="project" value="InterPro"/>
</dbReference>
<feature type="domain" description="PAS" evidence="9">
    <location>
        <begin position="869"/>
        <end position="942"/>
    </location>
</feature>
<feature type="active site" evidence="4">
    <location>
        <position position="149"/>
    </location>
</feature>
<keyword evidence="6" id="KW-0175">Coiled coil</keyword>
<dbReference type="InterPro" id="IPR003661">
    <property type="entry name" value="HisK_dim/P_dom"/>
</dbReference>
<dbReference type="Gene3D" id="3.30.565.10">
    <property type="entry name" value="Histidine kinase-like ATPase, C-terminal domain"/>
    <property type="match status" value="1"/>
</dbReference>
<dbReference type="NCBIfam" id="TIGR00229">
    <property type="entry name" value="sensory_box"/>
    <property type="match status" value="1"/>
</dbReference>
<dbReference type="InterPro" id="IPR000780">
    <property type="entry name" value="CheR_MeTrfase"/>
</dbReference>
<dbReference type="SUPFAM" id="SSF47384">
    <property type="entry name" value="Homodimeric domain of signal transducing histidine kinase"/>
    <property type="match status" value="1"/>
</dbReference>
<dbReference type="InterPro" id="IPR005467">
    <property type="entry name" value="His_kinase_dom"/>
</dbReference>
<dbReference type="SUPFAM" id="SSF52172">
    <property type="entry name" value="CheY-like"/>
    <property type="match status" value="1"/>
</dbReference>
<evidence type="ECO:0000259" key="10">
    <source>
        <dbReference type="PROSITE" id="PS50113"/>
    </source>
</evidence>
<dbReference type="EC" id="2.7.13.3" evidence="2"/>
<dbReference type="SUPFAM" id="SSF47757">
    <property type="entry name" value="Chemotaxis receptor methyltransferase CheR, N-terminal domain"/>
    <property type="match status" value="1"/>
</dbReference>
<dbReference type="Gene3D" id="3.40.50.2300">
    <property type="match status" value="1"/>
</dbReference>
<proteinExistence type="predicted"/>
<gene>
    <name evidence="13" type="ORF">DFR37_11522</name>
</gene>
<reference evidence="13 14" key="1">
    <citation type="submission" date="2018-06" db="EMBL/GenBank/DDBJ databases">
        <title>Genomic Encyclopedia of Type Strains, Phase IV (KMG-IV): sequencing the most valuable type-strain genomes for metagenomic binning, comparative biology and taxonomic classification.</title>
        <authorList>
            <person name="Goeker M."/>
        </authorList>
    </citation>
    <scope>NUCLEOTIDE SEQUENCE [LARGE SCALE GENOMIC DNA]</scope>
    <source>
        <strain evidence="13 14">DSM 25520</strain>
    </source>
</reference>
<dbReference type="SUPFAM" id="SSF53335">
    <property type="entry name" value="S-adenosyl-L-methionine-dependent methyltransferases"/>
    <property type="match status" value="1"/>
</dbReference>
<dbReference type="GO" id="GO:0005737">
    <property type="term" value="C:cytoplasm"/>
    <property type="evidence" value="ECO:0007669"/>
    <property type="project" value="InterPro"/>
</dbReference>
<comment type="caution">
    <text evidence="13">The sequence shown here is derived from an EMBL/GenBank/DDBJ whole genome shotgun (WGS) entry which is preliminary data.</text>
</comment>
<dbReference type="InterPro" id="IPR022641">
    <property type="entry name" value="CheR_N"/>
</dbReference>
<keyword evidence="14" id="KW-1185">Reference proteome</keyword>
<dbReference type="InterPro" id="IPR036890">
    <property type="entry name" value="HATPase_C_sf"/>
</dbReference>
<dbReference type="SUPFAM" id="SSF55874">
    <property type="entry name" value="ATPase domain of HSP90 chaperone/DNA topoisomerase II/histidine kinase"/>
    <property type="match status" value="1"/>
</dbReference>
<feature type="domain" description="PAC" evidence="10">
    <location>
        <begin position="818"/>
        <end position="868"/>
    </location>
</feature>
<dbReference type="InterPro" id="IPR000700">
    <property type="entry name" value="PAS-assoc_C"/>
</dbReference>
<dbReference type="PROSITE" id="PS50110">
    <property type="entry name" value="RESPONSE_REGULATORY"/>
    <property type="match status" value="1"/>
</dbReference>
<feature type="active site" evidence="4">
    <location>
        <position position="58"/>
    </location>
</feature>
<evidence type="ECO:0000259" key="12">
    <source>
        <dbReference type="PROSITE" id="PS50123"/>
    </source>
</evidence>
<dbReference type="InterPro" id="IPR011006">
    <property type="entry name" value="CheY-like_superfamily"/>
</dbReference>
<dbReference type="SMART" id="SM00387">
    <property type="entry name" value="HATPase_c"/>
    <property type="match status" value="1"/>
</dbReference>
<dbReference type="Pfam" id="PF13426">
    <property type="entry name" value="PAS_9"/>
    <property type="match status" value="1"/>
</dbReference>
<dbReference type="PROSITE" id="PS50109">
    <property type="entry name" value="HIS_KIN"/>
    <property type="match status" value="1"/>
</dbReference>
<dbReference type="PRINTS" id="PR00996">
    <property type="entry name" value="CHERMTFRASE"/>
</dbReference>
<dbReference type="InterPro" id="IPR000014">
    <property type="entry name" value="PAS"/>
</dbReference>
<name>A0A366H4H0_9BURK</name>
<dbReference type="PROSITE" id="PS50122">
    <property type="entry name" value="CHEB"/>
    <property type="match status" value="1"/>
</dbReference>
<dbReference type="InterPro" id="IPR003594">
    <property type="entry name" value="HATPase_dom"/>
</dbReference>
<dbReference type="Gene3D" id="1.10.287.130">
    <property type="match status" value="1"/>
</dbReference>
<dbReference type="SUPFAM" id="SSF52738">
    <property type="entry name" value="Methylesterase CheB, C-terminal domain"/>
    <property type="match status" value="1"/>
</dbReference>
<keyword evidence="3 4" id="KW-0145">Chemotaxis</keyword>
<organism evidence="13 14">
    <name type="scientific">Eoetvoesiella caeni</name>
    <dbReference type="NCBI Taxonomy" id="645616"/>
    <lineage>
        <taxon>Bacteria</taxon>
        <taxon>Pseudomonadati</taxon>
        <taxon>Pseudomonadota</taxon>
        <taxon>Betaproteobacteria</taxon>
        <taxon>Burkholderiales</taxon>
        <taxon>Alcaligenaceae</taxon>
        <taxon>Eoetvoesiella</taxon>
    </lineage>
</organism>
<dbReference type="Gene3D" id="3.40.50.150">
    <property type="entry name" value="Vaccinia Virus protein VP39"/>
    <property type="match status" value="1"/>
</dbReference>
<dbReference type="GO" id="GO:0006935">
    <property type="term" value="P:chemotaxis"/>
    <property type="evidence" value="ECO:0007669"/>
    <property type="project" value="UniProtKB-UniRule"/>
</dbReference>
<dbReference type="InterPro" id="IPR035909">
    <property type="entry name" value="CheB_C"/>
</dbReference>
<dbReference type="Proteomes" id="UP000253628">
    <property type="component" value="Unassembled WGS sequence"/>
</dbReference>
<feature type="active site" evidence="4">
    <location>
        <position position="31"/>
    </location>
</feature>
<feature type="modified residue" description="4-aspartylphosphate" evidence="5">
    <location>
        <position position="1308"/>
    </location>
</feature>
<dbReference type="SMART" id="SM00138">
    <property type="entry name" value="MeTrc"/>
    <property type="match status" value="1"/>
</dbReference>
<accession>A0A366H4H0</accession>
<feature type="coiled-coil region" evidence="6">
    <location>
        <begin position="979"/>
        <end position="1007"/>
    </location>
</feature>
<feature type="domain" description="CheB-type methylesterase" evidence="11">
    <location>
        <begin position="25"/>
        <end position="201"/>
    </location>
</feature>
<dbReference type="PANTHER" id="PTHR24422:SF27">
    <property type="entry name" value="PROTEIN-GLUTAMATE O-METHYLTRANSFERASE"/>
    <property type="match status" value="1"/>
</dbReference>
<dbReference type="PROSITE" id="PS50113">
    <property type="entry name" value="PAC"/>
    <property type="match status" value="1"/>
</dbReference>
<dbReference type="EMBL" id="QNRQ01000015">
    <property type="protein sequence ID" value="RBP35748.1"/>
    <property type="molecule type" value="Genomic_DNA"/>
</dbReference>
<feature type="domain" description="CheR-type methyltransferase" evidence="12">
    <location>
        <begin position="226"/>
        <end position="480"/>
    </location>
</feature>
<dbReference type="CDD" id="cd16434">
    <property type="entry name" value="CheB-CheR_fusion"/>
    <property type="match status" value="1"/>
</dbReference>
<evidence type="ECO:0000256" key="2">
    <source>
        <dbReference type="ARBA" id="ARBA00012438"/>
    </source>
</evidence>
<keyword evidence="5" id="KW-0597">Phosphoprotein</keyword>
<dbReference type="InterPro" id="IPR000673">
    <property type="entry name" value="Sig_transdc_resp-reg_Me-estase"/>
</dbReference>
<dbReference type="InterPro" id="IPR022642">
    <property type="entry name" value="CheR_C"/>
</dbReference>
<feature type="coiled-coil region" evidence="6">
    <location>
        <begin position="668"/>
        <end position="744"/>
    </location>
</feature>
<sequence length="1376" mass="152933">MDRESALPLGKNEKDVPPDCLDFPVVGIGASAGGIQALVQLFEGMPRDSGMAFVVVVHLSPKHESHVDQILQRATRMPVVQVSATVPIEKGHVYVISPAMSLKMSDGHLQAVAGQSRDSPGVIDVFFRTLADAHGSRAVAIVLSGTGADGSLGMARIKEQGGVNLVQIPKEAQFDGMPCSAIESNVVDFVLPVADMPQKLLDLWHNADRIELPKGEDSSVPAKAPANWRKAQEAEAALVEVLKLLSVSTGHDFKHYKRATVLRRIERRMQVNGVSDIPQYLARLRQKPDETKALLADMLIGITNFFRDREAFEALEREVMPAVFEQARGEGQKEIRVWTVACSTGEEAYSVAMVMADEALRRQSGARLQVFATDVDEQAIAEARRGVYPEAIVTDVPPAYLRQFFSKEANQYHIIKRIRDMVVFASHNILRDPPFSRLQLITCRNLLIYLDRRAQQQVLRLFHSVLNPGGYLFLGTSETVDAADKLFTTVDKKNRIYRAAPVARALPSPLIAMGKGITRTPPPHIPDRPLHDDKPATYSALHQFALEKYGPPTVLMDQSFRMVHVSQRAGQFLRHVSGEPSHSLLALIKPELRVDLQTAVLEAIETGRPVQSRRLPSKEAQREVKITVSPFTVEGTDEQLLLVVFEEFALSSIPPAEVPAGMSSDAIINRLEADNQALGKQLQHTIERFTRTTDELKTSNEEFQAINEELRSATEELETSKEELESINEELITVNDELKTKVEETGKINSDLQNLISSSDIATIFVDRNMRVKWFTPKAVTLFSLINEDRGRTLSDITHRLDYPTMIADAKESFGALRHIEHEVRSVDNHWYLAKILPYRTTEDRIEGAVLNFVDITARKVAEQRLHEGLERLRLVAESTKDYAIITMDEAGHITGWNLAAEVIFGYTASEVQGQSLDLIFTPEDRAEGIPARELQTAREYGHGQDERWHLRKDGSRFFCSGVIFPMIDGALRGYAKIARDLTEKRIEEEERELNLERSKANNLLKDEFLAIMSHELRHPLNLIELNMEFLSRTPELKGSHKAIKAIEAVHRSVRSQSQIIADLLDFSRVQTGKLKLERSLIRLAPSVRSIVEAVSAQALQEHITLRTKGLEEDGEDALIVDGDAMRIEQIVWNLLNNAVKFTPSGGTITVALARERNEARLDVTDTGIGIAADSLEKVFTMFGQIERQVGRRRQHGLGIGLALVDQLARAHGGRVSAASKGEGHGSTFSLWLPLADGADQEDSKESMQMSMKRLQGLRVLLVDDSEEILEMLGTLCEMEGVDVATALHGQAALDLLAEKDFDILISDIGMPAMDGYELLKRLRKSARNADIPAVALSGYGRSEKAAAAGFTEQLYKPVPMNELLDMLAALAEKKK</sequence>
<evidence type="ECO:0000256" key="1">
    <source>
        <dbReference type="ARBA" id="ARBA00000085"/>
    </source>
</evidence>
<keyword evidence="4" id="KW-0378">Hydrolase</keyword>
<feature type="domain" description="Histidine kinase" evidence="7">
    <location>
        <begin position="1012"/>
        <end position="1237"/>
    </location>
</feature>
<evidence type="ECO:0000256" key="4">
    <source>
        <dbReference type="PROSITE-ProRule" id="PRU00050"/>
    </source>
</evidence>
<dbReference type="Gene3D" id="3.30.450.20">
    <property type="entry name" value="PAS domain"/>
    <property type="match status" value="2"/>
</dbReference>
<dbReference type="InterPro" id="IPR036097">
    <property type="entry name" value="HisK_dim/P_sf"/>
</dbReference>
<dbReference type="InterPro" id="IPR050903">
    <property type="entry name" value="Bact_Chemotaxis_MeTrfase"/>
</dbReference>
<evidence type="ECO:0000256" key="6">
    <source>
        <dbReference type="SAM" id="Coils"/>
    </source>
</evidence>
<dbReference type="SMART" id="SM00388">
    <property type="entry name" value="HisKA"/>
    <property type="match status" value="1"/>
</dbReference>
<dbReference type="InterPro" id="IPR035965">
    <property type="entry name" value="PAS-like_dom_sf"/>
</dbReference>
<evidence type="ECO:0000313" key="13">
    <source>
        <dbReference type="EMBL" id="RBP35748.1"/>
    </source>
</evidence>
<dbReference type="CDD" id="cd00082">
    <property type="entry name" value="HisKA"/>
    <property type="match status" value="1"/>
</dbReference>
<dbReference type="InterPro" id="IPR029063">
    <property type="entry name" value="SAM-dependent_MTases_sf"/>
</dbReference>
<dbReference type="Pfam" id="PF02518">
    <property type="entry name" value="HATPase_c"/>
    <property type="match status" value="1"/>
</dbReference>
<dbReference type="Pfam" id="PF03705">
    <property type="entry name" value="CheR_N"/>
    <property type="match status" value="1"/>
</dbReference>
<evidence type="ECO:0000313" key="14">
    <source>
        <dbReference type="Proteomes" id="UP000253628"/>
    </source>
</evidence>
<evidence type="ECO:0000256" key="5">
    <source>
        <dbReference type="PROSITE-ProRule" id="PRU00169"/>
    </source>
</evidence>
<dbReference type="GO" id="GO:0000155">
    <property type="term" value="F:phosphorelay sensor kinase activity"/>
    <property type="evidence" value="ECO:0007669"/>
    <property type="project" value="InterPro"/>
</dbReference>
<dbReference type="CDD" id="cd00130">
    <property type="entry name" value="PAS"/>
    <property type="match status" value="1"/>
</dbReference>
<dbReference type="SMART" id="SM00091">
    <property type="entry name" value="PAS"/>
    <property type="match status" value="3"/>
</dbReference>
<dbReference type="SUPFAM" id="SSF55785">
    <property type="entry name" value="PYP-like sensor domain (PAS domain)"/>
    <property type="match status" value="2"/>
</dbReference>
<feature type="domain" description="Response regulatory" evidence="8">
    <location>
        <begin position="1259"/>
        <end position="1372"/>
    </location>
</feature>
<dbReference type="Pfam" id="PF00072">
    <property type="entry name" value="Response_reg"/>
    <property type="match status" value="1"/>
</dbReference>
<evidence type="ECO:0000259" key="7">
    <source>
        <dbReference type="PROSITE" id="PS50109"/>
    </source>
</evidence>
<dbReference type="Gene3D" id="3.40.50.180">
    <property type="entry name" value="Methylesterase CheB, C-terminal domain"/>
    <property type="match status" value="1"/>
</dbReference>
<dbReference type="OrthoDB" id="9816309at2"/>
<dbReference type="CDD" id="cd17580">
    <property type="entry name" value="REC_2_DhkD-like"/>
    <property type="match status" value="1"/>
</dbReference>
<evidence type="ECO:0000256" key="3">
    <source>
        <dbReference type="ARBA" id="ARBA00022500"/>
    </source>
</evidence>